<dbReference type="EMBL" id="IACI01082094">
    <property type="protein sequence ID" value="LAA30356.1"/>
    <property type="molecule type" value="Transcribed_RNA"/>
</dbReference>
<dbReference type="AlphaFoldDB" id="A0A2H6NDY7"/>
<proteinExistence type="predicted"/>
<protein>
    <submittedName>
        <fullName evidence="1">Uncharacterized protein</fullName>
    </submittedName>
</protein>
<sequence length="141" mass="15983">MVRIQYCRLILPIAWSGDPDPLKVDSAFHPLEVGPRSDPDQWGQYTDNINHPESVVNLYGVVYKLLLLVVSSDSYIQKKDYDKLGKYQVLKEELKKMWKVKAKVIPVVVGKLRAVTSKVGEWLQKIPGTTSGLSVSRRVQC</sequence>
<accession>A0A2H6NDY7</accession>
<organism evidence="1">
    <name type="scientific">Micrurus carvalhoi</name>
    <dbReference type="NCBI Taxonomy" id="3147026"/>
    <lineage>
        <taxon>Eukaryota</taxon>
        <taxon>Metazoa</taxon>
        <taxon>Chordata</taxon>
        <taxon>Craniata</taxon>
        <taxon>Vertebrata</taxon>
        <taxon>Euteleostomi</taxon>
        <taxon>Lepidosauria</taxon>
        <taxon>Squamata</taxon>
        <taxon>Bifurcata</taxon>
        <taxon>Unidentata</taxon>
        <taxon>Episquamata</taxon>
        <taxon>Toxicofera</taxon>
        <taxon>Serpentes</taxon>
        <taxon>Colubroidea</taxon>
        <taxon>Elapidae</taxon>
        <taxon>Elapinae</taxon>
        <taxon>Micrurus</taxon>
    </lineage>
</organism>
<reference evidence="1" key="1">
    <citation type="submission" date="2017-07" db="EMBL/GenBank/DDBJ databases">
        <authorList>
            <person name="Mikheyev A."/>
            <person name="Grau M."/>
        </authorList>
    </citation>
    <scope>NUCLEOTIDE SEQUENCE</scope>
    <source>
        <tissue evidence="1">Venom_gland</tissue>
    </source>
</reference>
<reference evidence="1" key="2">
    <citation type="submission" date="2017-12" db="EMBL/GenBank/DDBJ databases">
        <title>Coralsnake Venomics: Analyses of Venom Gland Transcriptomes and Proteomes of Six Brazilian Taxa.</title>
        <authorList>
            <person name="Aird S.D."/>
            <person name="Jorge da Silva N."/>
            <person name="Qiu L."/>
            <person name="Villar-Briones A."/>
            <person name="Aparecida-Saddi V."/>
            <person name="Campos-Telles M.P."/>
            <person name="Grau M."/>
            <person name="Mikheyev A.S."/>
        </authorList>
    </citation>
    <scope>NUCLEOTIDE SEQUENCE</scope>
    <source>
        <tissue evidence="1">Venom_gland</tissue>
    </source>
</reference>
<evidence type="ECO:0000313" key="1">
    <source>
        <dbReference type="EMBL" id="LAA30356.1"/>
    </source>
</evidence>
<name>A0A2H6NDY7_9SAUR</name>